<accession>V4SEH6</accession>
<proteinExistence type="predicted"/>
<dbReference type="AlphaFoldDB" id="V4SEH6"/>
<keyword evidence="2" id="KW-1185">Reference proteome</keyword>
<protein>
    <submittedName>
        <fullName evidence="1">Uncharacterized protein</fullName>
    </submittedName>
</protein>
<dbReference type="KEGG" id="cic:CICLE_v10006375mg"/>
<gene>
    <name evidence="1" type="ORF">CICLE_v10006375mg</name>
</gene>
<reference evidence="1 2" key="1">
    <citation type="submission" date="2013-10" db="EMBL/GenBank/DDBJ databases">
        <authorList>
            <consortium name="International Citrus Genome Consortium"/>
            <person name="Jenkins J."/>
            <person name="Schmutz J."/>
            <person name="Prochnik S."/>
            <person name="Rokhsar D."/>
            <person name="Gmitter F."/>
            <person name="Ollitrault P."/>
            <person name="Machado M."/>
            <person name="Talon M."/>
            <person name="Wincker P."/>
            <person name="Jaillon O."/>
            <person name="Morgante M."/>
        </authorList>
    </citation>
    <scope>NUCLEOTIDE SEQUENCE</scope>
    <source>
        <strain evidence="2">cv. Clemenules</strain>
    </source>
</reference>
<sequence length="72" mass="7805">MMIFVIAVTSPLRSSSYSTDRSVDPQLALHHEEHLINWITLPANVRALIVIAAARTSTALSLVPSVSHSPTL</sequence>
<evidence type="ECO:0000313" key="1">
    <source>
        <dbReference type="EMBL" id="ESR35396.1"/>
    </source>
</evidence>
<dbReference type="Proteomes" id="UP000030687">
    <property type="component" value="Unassembled WGS sequence"/>
</dbReference>
<evidence type="ECO:0000313" key="2">
    <source>
        <dbReference type="Proteomes" id="UP000030687"/>
    </source>
</evidence>
<dbReference type="EMBL" id="KI537036">
    <property type="protein sequence ID" value="ESR35396.1"/>
    <property type="molecule type" value="Genomic_DNA"/>
</dbReference>
<organism evidence="1 2">
    <name type="scientific">Citrus clementina</name>
    <name type="common">Clementine</name>
    <name type="synonym">Citrus deliciosa x Citrus sinensis</name>
    <dbReference type="NCBI Taxonomy" id="85681"/>
    <lineage>
        <taxon>Eukaryota</taxon>
        <taxon>Viridiplantae</taxon>
        <taxon>Streptophyta</taxon>
        <taxon>Embryophyta</taxon>
        <taxon>Tracheophyta</taxon>
        <taxon>Spermatophyta</taxon>
        <taxon>Magnoliopsida</taxon>
        <taxon>eudicotyledons</taxon>
        <taxon>Gunneridae</taxon>
        <taxon>Pentapetalae</taxon>
        <taxon>rosids</taxon>
        <taxon>malvids</taxon>
        <taxon>Sapindales</taxon>
        <taxon>Rutaceae</taxon>
        <taxon>Aurantioideae</taxon>
        <taxon>Citrus</taxon>
    </lineage>
</organism>
<name>V4SEH6_CITCL</name>
<dbReference type="Gramene" id="ESR35396">
    <property type="protein sequence ID" value="ESR35396"/>
    <property type="gene ID" value="CICLE_v10006375mg"/>
</dbReference>
<dbReference type="InParanoid" id="V4SEH6"/>